<reference evidence="1 2" key="1">
    <citation type="journal article" date="2023" name="Mol. Biol. Evol.">
        <title>Genomics of Secondarily Temperate Adaptation in the Only Non-Antarctic Icefish.</title>
        <authorList>
            <person name="Rivera-Colon A.G."/>
            <person name="Rayamajhi N."/>
            <person name="Minhas B.F."/>
            <person name="Madrigal G."/>
            <person name="Bilyk K.T."/>
            <person name="Yoon V."/>
            <person name="Hune M."/>
            <person name="Gregory S."/>
            <person name="Cheng C.H.C."/>
            <person name="Catchen J.M."/>
        </authorList>
    </citation>
    <scope>NUCLEOTIDE SEQUENCE [LARGE SCALE GENOMIC DNA]</scope>
    <source>
        <strain evidence="1">JC2023a</strain>
    </source>
</reference>
<accession>A0AAN8GF59</accession>
<dbReference type="AlphaFoldDB" id="A0AAN8GF59"/>
<keyword evidence="2" id="KW-1185">Reference proteome</keyword>
<protein>
    <submittedName>
        <fullName evidence="1">Uncharacterized protein</fullName>
    </submittedName>
</protein>
<comment type="caution">
    <text evidence="1">The sequence shown here is derived from an EMBL/GenBank/DDBJ whole genome shotgun (WGS) entry which is preliminary data.</text>
</comment>
<gene>
    <name evidence="1" type="ORF">CesoFtcFv8_024583</name>
</gene>
<proteinExistence type="predicted"/>
<name>A0AAN8GF59_9TELE</name>
<sequence length="120" mass="12900">MHNDPLGQLTAHAPHASGPIIIRAGGKEDLHGGRRDTRVSQEVFRPPLTRAEGGGGVRFSLLTSFPATSLSPLMNGFRHGTSRRPAFPLTAVETLTSSKEGGREWIILARVLQPAGVWLV</sequence>
<evidence type="ECO:0000313" key="1">
    <source>
        <dbReference type="EMBL" id="KAK5879262.1"/>
    </source>
</evidence>
<dbReference type="Proteomes" id="UP001335648">
    <property type="component" value="Unassembled WGS sequence"/>
</dbReference>
<dbReference type="EMBL" id="JAULUE010002065">
    <property type="protein sequence ID" value="KAK5879262.1"/>
    <property type="molecule type" value="Genomic_DNA"/>
</dbReference>
<organism evidence="1 2">
    <name type="scientific">Champsocephalus esox</name>
    <name type="common">pike icefish</name>
    <dbReference type="NCBI Taxonomy" id="159716"/>
    <lineage>
        <taxon>Eukaryota</taxon>
        <taxon>Metazoa</taxon>
        <taxon>Chordata</taxon>
        <taxon>Craniata</taxon>
        <taxon>Vertebrata</taxon>
        <taxon>Euteleostomi</taxon>
        <taxon>Actinopterygii</taxon>
        <taxon>Neopterygii</taxon>
        <taxon>Teleostei</taxon>
        <taxon>Neoteleostei</taxon>
        <taxon>Acanthomorphata</taxon>
        <taxon>Eupercaria</taxon>
        <taxon>Perciformes</taxon>
        <taxon>Notothenioidei</taxon>
        <taxon>Channichthyidae</taxon>
        <taxon>Champsocephalus</taxon>
    </lineage>
</organism>
<evidence type="ECO:0000313" key="2">
    <source>
        <dbReference type="Proteomes" id="UP001335648"/>
    </source>
</evidence>